<evidence type="ECO:0000259" key="2">
    <source>
        <dbReference type="Pfam" id="PF08450"/>
    </source>
</evidence>
<dbReference type="InterPro" id="IPR005511">
    <property type="entry name" value="SMP-30"/>
</dbReference>
<reference evidence="3 4" key="1">
    <citation type="submission" date="2023-11" db="EMBL/GenBank/DDBJ databases">
        <title>Novel species in genus Nocardioides.</title>
        <authorList>
            <person name="Zhou H."/>
        </authorList>
    </citation>
    <scope>NUCLEOTIDE SEQUENCE [LARGE SCALE GENOMIC DNA]</scope>
    <source>
        <strain evidence="3 4">S-58</strain>
    </source>
</reference>
<gene>
    <name evidence="3" type="ORF">SFC79_06200</name>
</gene>
<sequence length="302" mass="31554">MPTTIAAPPHHRSTVHVPEEAIRAEQLTDVVTHHGEGIGWDPALSRLRLVDVFAGDLLTIDGGLLESRLHVGDVVGAWRPRVDGGVVVAADDRFLLLDPAGGVEWTSPSLFGPGRRMNDGGCDRQGRFYCGSMGVDALPGQGTLWRLDPDRTVTPALTDLTIPNGLVWSVDGRRAYHVDTPRGSVDVLEHDGSTGALGRRTPVARVSGGDPDGMAQDADGGLWVALWGGSAVHRYSLDGTLTAVVEVDAAQVSSCAFGGPGDTHLYITTSRQGLGDAEDPAAGAVFCVDVDVEGAPVAAFAA</sequence>
<accession>A0ABU5K927</accession>
<keyword evidence="3" id="KW-0378">Hydrolase</keyword>
<dbReference type="RefSeq" id="WP_322423648.1">
    <property type="nucleotide sequence ID" value="NZ_CP141058.1"/>
</dbReference>
<dbReference type="InterPro" id="IPR011042">
    <property type="entry name" value="6-blade_b-propeller_TolB-like"/>
</dbReference>
<evidence type="ECO:0000313" key="3">
    <source>
        <dbReference type="EMBL" id="MDZ5661354.1"/>
    </source>
</evidence>
<protein>
    <submittedName>
        <fullName evidence="3">SMP-30/gluconolactonase/LRE family protein</fullName>
        <ecNumber evidence="3">3.1.1.99</ecNumber>
    </submittedName>
</protein>
<proteinExistence type="inferred from homology"/>
<dbReference type="Pfam" id="PF08450">
    <property type="entry name" value="SGL"/>
    <property type="match status" value="1"/>
</dbReference>
<dbReference type="PANTHER" id="PTHR10907:SF47">
    <property type="entry name" value="REGUCALCIN"/>
    <property type="match status" value="1"/>
</dbReference>
<dbReference type="InterPro" id="IPR013658">
    <property type="entry name" value="SGL"/>
</dbReference>
<organism evidence="3 4">
    <name type="scientific">Nocardioides renjunii</name>
    <dbReference type="NCBI Taxonomy" id="3095075"/>
    <lineage>
        <taxon>Bacteria</taxon>
        <taxon>Bacillati</taxon>
        <taxon>Actinomycetota</taxon>
        <taxon>Actinomycetes</taxon>
        <taxon>Propionibacteriales</taxon>
        <taxon>Nocardioidaceae</taxon>
        <taxon>Nocardioides</taxon>
    </lineage>
</organism>
<evidence type="ECO:0000256" key="1">
    <source>
        <dbReference type="ARBA" id="ARBA00008853"/>
    </source>
</evidence>
<dbReference type="EMBL" id="JAXQPW010000001">
    <property type="protein sequence ID" value="MDZ5661354.1"/>
    <property type="molecule type" value="Genomic_DNA"/>
</dbReference>
<comment type="caution">
    <text evidence="3">The sequence shown here is derived from an EMBL/GenBank/DDBJ whole genome shotgun (WGS) entry which is preliminary data.</text>
</comment>
<evidence type="ECO:0000313" key="4">
    <source>
        <dbReference type="Proteomes" id="UP001291999"/>
    </source>
</evidence>
<dbReference type="SUPFAM" id="SSF63829">
    <property type="entry name" value="Calcium-dependent phosphotriesterase"/>
    <property type="match status" value="1"/>
</dbReference>
<name>A0ABU5K927_9ACTN</name>
<comment type="similarity">
    <text evidence="1">Belongs to the SMP-30/CGR1 family.</text>
</comment>
<feature type="domain" description="SMP-30/Gluconolactonase/LRE-like region" evidence="2">
    <location>
        <begin position="35"/>
        <end position="270"/>
    </location>
</feature>
<dbReference type="EC" id="3.1.1.99" evidence="3"/>
<dbReference type="PRINTS" id="PR01790">
    <property type="entry name" value="SMP30FAMILY"/>
</dbReference>
<dbReference type="Proteomes" id="UP001291999">
    <property type="component" value="Unassembled WGS sequence"/>
</dbReference>
<dbReference type="Gene3D" id="2.120.10.30">
    <property type="entry name" value="TolB, C-terminal domain"/>
    <property type="match status" value="1"/>
</dbReference>
<keyword evidence="4" id="KW-1185">Reference proteome</keyword>
<dbReference type="GO" id="GO:0016787">
    <property type="term" value="F:hydrolase activity"/>
    <property type="evidence" value="ECO:0007669"/>
    <property type="project" value="UniProtKB-KW"/>
</dbReference>
<dbReference type="PANTHER" id="PTHR10907">
    <property type="entry name" value="REGUCALCIN"/>
    <property type="match status" value="1"/>
</dbReference>